<gene>
    <name evidence="5" type="primary">rqcP</name>
    <name evidence="7" type="ORF">Q757_03020</name>
</gene>
<keyword evidence="2 5" id="KW-0699">rRNA-binding</keyword>
<dbReference type="SMART" id="SM00363">
    <property type="entry name" value="S4"/>
    <property type="match status" value="1"/>
</dbReference>
<proteinExistence type="inferred from homology"/>
<dbReference type="PROSITE" id="PS50889">
    <property type="entry name" value="S4"/>
    <property type="match status" value="1"/>
</dbReference>
<comment type="subunit">
    <text evidence="5">Associates with stalled 50S ribosomal subunits. Binds to RqcH, 23S rRNA and the P-site tRNA. Does not require RqcH for association with 50S subunits.</text>
</comment>
<keyword evidence="4 5" id="KW-0648">Protein biosynthesis</keyword>
<evidence type="ECO:0000256" key="3">
    <source>
        <dbReference type="ARBA" id="ARBA00022884"/>
    </source>
</evidence>
<evidence type="ECO:0000256" key="2">
    <source>
        <dbReference type="ARBA" id="ARBA00022730"/>
    </source>
</evidence>
<dbReference type="InterPro" id="IPR002942">
    <property type="entry name" value="S4_RNA-bd"/>
</dbReference>
<evidence type="ECO:0000256" key="5">
    <source>
        <dbReference type="HAMAP-Rule" id="MF_00871"/>
    </source>
</evidence>
<keyword evidence="8" id="KW-1185">Reference proteome</keyword>
<dbReference type="InterPro" id="IPR036986">
    <property type="entry name" value="S4_RNA-bd_sf"/>
</dbReference>
<accession>A0ABR4XSG9</accession>
<dbReference type="PIRSF" id="PIRSF038881">
    <property type="entry name" value="RNAbp_HP1423"/>
    <property type="match status" value="1"/>
</dbReference>
<comment type="similarity">
    <text evidence="5">Belongs to the RqcP family.</text>
</comment>
<reference evidence="7 8" key="1">
    <citation type="journal article" date="2014" name="Antonie Van Leeuwenhoek">
        <title>Oenococcus alcoholitolerans sp. nov., a lactic acid bacteria isolated from cachaca and ethanol fermentation processes.</title>
        <authorList>
            <person name="Badotti F."/>
            <person name="Moreira A.P."/>
            <person name="Tonon L.A."/>
            <person name="de Lucena B.T."/>
            <person name="Gomes Fde C."/>
            <person name="Kruger R."/>
            <person name="Thompson C.C."/>
            <person name="de Morais M.A.Jr."/>
            <person name="Rosa C.A."/>
            <person name="Thompson F.L."/>
        </authorList>
    </citation>
    <scope>NUCLEOTIDE SEQUENCE [LARGE SCALE GENOMIC DNA]</scope>
    <source>
        <strain evidence="7 8">UFRJ-M7.2.18</strain>
    </source>
</reference>
<dbReference type="Pfam" id="PF01479">
    <property type="entry name" value="S4"/>
    <property type="match status" value="1"/>
</dbReference>
<evidence type="ECO:0000256" key="4">
    <source>
        <dbReference type="ARBA" id="ARBA00022917"/>
    </source>
</evidence>
<evidence type="ECO:0000313" key="8">
    <source>
        <dbReference type="Proteomes" id="UP000030023"/>
    </source>
</evidence>
<organism evidence="7 8">
    <name type="scientific">Oenococcus alcoholitolerans</name>
    <dbReference type="NCBI Taxonomy" id="931074"/>
    <lineage>
        <taxon>Bacteria</taxon>
        <taxon>Bacillati</taxon>
        <taxon>Bacillota</taxon>
        <taxon>Bacilli</taxon>
        <taxon>Lactobacillales</taxon>
        <taxon>Lactobacillaceae</taxon>
        <taxon>Oenococcus</taxon>
    </lineage>
</organism>
<name>A0ABR4XSG9_9LACO</name>
<evidence type="ECO:0000313" key="7">
    <source>
        <dbReference type="EMBL" id="KGO32106.1"/>
    </source>
</evidence>
<evidence type="ECO:0000256" key="1">
    <source>
        <dbReference type="ARBA" id="ARBA00022555"/>
    </source>
</evidence>
<dbReference type="CDD" id="cd00165">
    <property type="entry name" value="S4"/>
    <property type="match status" value="1"/>
</dbReference>
<comment type="caution">
    <text evidence="7">The sequence shown here is derived from an EMBL/GenBank/DDBJ whole genome shotgun (WGS) entry which is preliminary data.</text>
</comment>
<dbReference type="Proteomes" id="UP000030023">
    <property type="component" value="Unassembled WGS sequence"/>
</dbReference>
<comment type="function">
    <text evidence="5">Key component of the ribosome quality control system (RQC), a ribosome-associated complex that mediates the extraction of incompletely synthesized nascent chains from stalled ribosomes and their subsequent degradation. RqcH recruits Ala-charged tRNA, and with RqcP directs the elongation of stalled nascent chains on 50S ribosomal subunits, leading to non-templated C-terminal alanine extensions (Ala tail). The Ala tail promotes nascent chain degradation. RqcP is associated with the translocation-like movement of the peptidyl-tRNA from the A-site into the P-site.</text>
</comment>
<dbReference type="Gene3D" id="3.10.290.10">
    <property type="entry name" value="RNA-binding S4 domain"/>
    <property type="match status" value="1"/>
</dbReference>
<dbReference type="HAMAP" id="MF_00871">
    <property type="entry name" value="RqcP"/>
    <property type="match status" value="1"/>
</dbReference>
<sequence>MRLDKYLKLSRLIKRRSLAKEFADQKRVLVNGKTAKSSTNISIGDTLVLSFGTKILTVKITSTPEVVKKNDAGELYELISSQNRSQGRSDDGYN</sequence>
<dbReference type="InterPro" id="IPR025490">
    <property type="entry name" value="RqcP"/>
</dbReference>
<protein>
    <recommendedName>
        <fullName evidence="5">RQC P-site tRNA stabilizing factor</fullName>
        <shortName evidence="5">RqcP</shortName>
    </recommendedName>
    <alternativeName>
        <fullName evidence="5">Ribosome-associated protein quality control protein P</fullName>
    </alternativeName>
</protein>
<dbReference type="EMBL" id="AXCV01000096">
    <property type="protein sequence ID" value="KGO32106.1"/>
    <property type="molecule type" value="Genomic_DNA"/>
</dbReference>
<feature type="domain" description="RNA-binding S4" evidence="6">
    <location>
        <begin position="1"/>
        <end position="64"/>
    </location>
</feature>
<keyword evidence="3 5" id="KW-0694">RNA-binding</keyword>
<evidence type="ECO:0000259" key="6">
    <source>
        <dbReference type="SMART" id="SM00363"/>
    </source>
</evidence>
<dbReference type="SUPFAM" id="SSF55174">
    <property type="entry name" value="Alpha-L RNA-binding motif"/>
    <property type="match status" value="1"/>
</dbReference>
<keyword evidence="1 5" id="KW-0820">tRNA-binding</keyword>